<dbReference type="PANTHER" id="PTHR19375">
    <property type="entry name" value="HEAT SHOCK PROTEIN 70KDA"/>
    <property type="match status" value="1"/>
</dbReference>
<dbReference type="GeneID" id="72009207"/>
<keyword evidence="1" id="KW-0547">Nucleotide-binding</keyword>
<gene>
    <name evidence="3" type="ORF">C8Q71DRAFT_880411</name>
</gene>
<evidence type="ECO:0000313" key="3">
    <source>
        <dbReference type="EMBL" id="KAH9832342.1"/>
    </source>
</evidence>
<evidence type="ECO:0000256" key="1">
    <source>
        <dbReference type="ARBA" id="ARBA00022741"/>
    </source>
</evidence>
<keyword evidence="2" id="KW-0067">ATP-binding</keyword>
<keyword evidence="3" id="KW-0346">Stress response</keyword>
<dbReference type="SUPFAM" id="SSF100934">
    <property type="entry name" value="Heat shock protein 70kD (HSP70), C-terminal subdomain"/>
    <property type="match status" value="1"/>
</dbReference>
<accession>A0ABQ8K5S7</accession>
<keyword evidence="4" id="KW-1185">Reference proteome</keyword>
<name>A0ABQ8K5S7_9APHY</name>
<comment type="caution">
    <text evidence="3">The sequence shown here is derived from an EMBL/GenBank/DDBJ whole genome shotgun (WGS) entry which is preliminary data.</text>
</comment>
<dbReference type="InterPro" id="IPR029047">
    <property type="entry name" value="HSP70_peptide-bd_sf"/>
</dbReference>
<organism evidence="3 4">
    <name type="scientific">Rhodofomes roseus</name>
    <dbReference type="NCBI Taxonomy" id="34475"/>
    <lineage>
        <taxon>Eukaryota</taxon>
        <taxon>Fungi</taxon>
        <taxon>Dikarya</taxon>
        <taxon>Basidiomycota</taxon>
        <taxon>Agaricomycotina</taxon>
        <taxon>Agaricomycetes</taxon>
        <taxon>Polyporales</taxon>
        <taxon>Rhodofomes</taxon>
    </lineage>
</organism>
<dbReference type="PRINTS" id="PR00301">
    <property type="entry name" value="HEATSHOCK70"/>
</dbReference>
<dbReference type="InterPro" id="IPR013126">
    <property type="entry name" value="Hsp_70_fam"/>
</dbReference>
<dbReference type="Gene3D" id="2.60.34.10">
    <property type="entry name" value="Substrate Binding Domain Of DNAk, Chain A, domain 1"/>
    <property type="match status" value="1"/>
</dbReference>
<dbReference type="InterPro" id="IPR029048">
    <property type="entry name" value="HSP70_C_sf"/>
</dbReference>
<evidence type="ECO:0000256" key="2">
    <source>
        <dbReference type="ARBA" id="ARBA00022840"/>
    </source>
</evidence>
<dbReference type="SUPFAM" id="SSF100920">
    <property type="entry name" value="Heat shock protein 70kD (HSP70), peptide-binding domain"/>
    <property type="match status" value="1"/>
</dbReference>
<evidence type="ECO:0000313" key="4">
    <source>
        <dbReference type="Proteomes" id="UP000814176"/>
    </source>
</evidence>
<reference evidence="3 4" key="1">
    <citation type="journal article" date="2021" name="Environ. Microbiol.">
        <title>Gene family expansions and transcriptome signatures uncover fungal adaptations to wood decay.</title>
        <authorList>
            <person name="Hage H."/>
            <person name="Miyauchi S."/>
            <person name="Viragh M."/>
            <person name="Drula E."/>
            <person name="Min B."/>
            <person name="Chaduli D."/>
            <person name="Navarro D."/>
            <person name="Favel A."/>
            <person name="Norest M."/>
            <person name="Lesage-Meessen L."/>
            <person name="Balint B."/>
            <person name="Merenyi Z."/>
            <person name="de Eugenio L."/>
            <person name="Morin E."/>
            <person name="Martinez A.T."/>
            <person name="Baldrian P."/>
            <person name="Stursova M."/>
            <person name="Martinez M.J."/>
            <person name="Novotny C."/>
            <person name="Magnuson J.K."/>
            <person name="Spatafora J.W."/>
            <person name="Maurice S."/>
            <person name="Pangilinan J."/>
            <person name="Andreopoulos W."/>
            <person name="LaButti K."/>
            <person name="Hundley H."/>
            <person name="Na H."/>
            <person name="Kuo A."/>
            <person name="Barry K."/>
            <person name="Lipzen A."/>
            <person name="Henrissat B."/>
            <person name="Riley R."/>
            <person name="Ahrendt S."/>
            <person name="Nagy L.G."/>
            <person name="Grigoriev I.V."/>
            <person name="Martin F."/>
            <person name="Rosso M.N."/>
        </authorList>
    </citation>
    <scope>NUCLEOTIDE SEQUENCE [LARGE SCALE GENOMIC DNA]</scope>
    <source>
        <strain evidence="3 4">CIRM-BRFM 1785</strain>
    </source>
</reference>
<proteinExistence type="predicted"/>
<dbReference type="Proteomes" id="UP000814176">
    <property type="component" value="Unassembled WGS sequence"/>
</dbReference>
<dbReference type="EMBL" id="JADCUA010000022">
    <property type="protein sequence ID" value="KAH9832342.1"/>
    <property type="molecule type" value="Genomic_DNA"/>
</dbReference>
<dbReference type="Gene3D" id="1.20.1270.10">
    <property type="match status" value="1"/>
</dbReference>
<protein>
    <submittedName>
        <fullName evidence="3">Heat shock protein 70 family</fullName>
    </submittedName>
</protein>
<dbReference type="Pfam" id="PF00012">
    <property type="entry name" value="HSP70"/>
    <property type="match status" value="1"/>
</dbReference>
<sequence>MHLRLVSDFNCKGSNRSINTYEAGDTSEKPQDLLLLDVAPLSLGIETAYGNTTVPTRKSEIFSTYSDNQPRVLIHIDPEVFEDTRNTIQDNNLLGNFELVDIPPAPHGVPRIEVTFDINANGILNVSAADKTTGNSNRITVPNHKGRLSKEKTERMGNEAEKYNNEAAAACITSQNGLGSYAYNLRNSLTDEKLAGKFDPADKSKPESAVNDAISWLDMSQEAPKEEHEDCQKELESITGPIMQKLYAVGGGASGG</sequence>
<dbReference type="RefSeq" id="XP_047775361.1">
    <property type="nucleotide sequence ID" value="XM_047928475.1"/>
</dbReference>